<sequence>MVSSGTSSGAVALTPPSSGDITRGPAIVAVAATSLVVAILCVLLRSYIRIRMTKTFWWDDGLLILGLLIRFELFSIVGVIFNIIMYYLSKEQSAMVLKYNTLFAAMNVPGVCLVKTSILVFILRLQASRRMALTVYGLLLYTIVVGGGISIFMWVQCVPFNALWDKSVKGTCISREAYSKVSIAQRVLYSALDLFITSLPVMILWNVQMRRRLKVGISFLLSLGLGATAFNIMRVVMHKQLAASDFTFDLWGVDISAQLEQNICIIAAALPTYPHLFRIWARKFREKTQKESSKKSANFMMRSFSRRPQAESGKKHPYDDITDLSNITVQRDFEQRSSHGEIFTEHVSDERDVSTGGQVNVVHTSSQPQKYEI</sequence>
<evidence type="ECO:0000259" key="8">
    <source>
        <dbReference type="Pfam" id="PF20684"/>
    </source>
</evidence>
<feature type="region of interest" description="Disordered" evidence="6">
    <location>
        <begin position="291"/>
        <end position="318"/>
    </location>
</feature>
<organism evidence="9 10">
    <name type="scientific">Massariosphaeria phaeospora</name>
    <dbReference type="NCBI Taxonomy" id="100035"/>
    <lineage>
        <taxon>Eukaryota</taxon>
        <taxon>Fungi</taxon>
        <taxon>Dikarya</taxon>
        <taxon>Ascomycota</taxon>
        <taxon>Pezizomycotina</taxon>
        <taxon>Dothideomycetes</taxon>
        <taxon>Pleosporomycetidae</taxon>
        <taxon>Pleosporales</taxon>
        <taxon>Pleosporales incertae sedis</taxon>
        <taxon>Massariosphaeria</taxon>
    </lineage>
</organism>
<comment type="caution">
    <text evidence="9">The sequence shown here is derived from an EMBL/GenBank/DDBJ whole genome shotgun (WGS) entry which is preliminary data.</text>
</comment>
<evidence type="ECO:0000313" key="9">
    <source>
        <dbReference type="EMBL" id="KAF2870131.1"/>
    </source>
</evidence>
<dbReference type="InterPro" id="IPR049326">
    <property type="entry name" value="Rhodopsin_dom_fungi"/>
</dbReference>
<protein>
    <recommendedName>
        <fullName evidence="8">Rhodopsin domain-containing protein</fullName>
    </recommendedName>
</protein>
<dbReference type="EMBL" id="JAADJZ010000014">
    <property type="protein sequence ID" value="KAF2870131.1"/>
    <property type="molecule type" value="Genomic_DNA"/>
</dbReference>
<comment type="subcellular location">
    <subcellularLocation>
        <location evidence="1">Membrane</location>
        <topology evidence="1">Multi-pass membrane protein</topology>
    </subcellularLocation>
</comment>
<dbReference type="AlphaFoldDB" id="A0A7C8I7J1"/>
<keyword evidence="2 7" id="KW-0812">Transmembrane</keyword>
<dbReference type="GO" id="GO:0016020">
    <property type="term" value="C:membrane"/>
    <property type="evidence" value="ECO:0007669"/>
    <property type="project" value="UniProtKB-SubCell"/>
</dbReference>
<feature type="domain" description="Rhodopsin" evidence="8">
    <location>
        <begin position="44"/>
        <end position="278"/>
    </location>
</feature>
<dbReference type="PANTHER" id="PTHR33048:SF146">
    <property type="entry name" value="INTEGRAL MEMBRANE PROTEIN"/>
    <property type="match status" value="1"/>
</dbReference>
<feature type="region of interest" description="Disordered" evidence="6">
    <location>
        <begin position="342"/>
        <end position="373"/>
    </location>
</feature>
<comment type="similarity">
    <text evidence="5">Belongs to the SAT4 family.</text>
</comment>
<evidence type="ECO:0000256" key="6">
    <source>
        <dbReference type="SAM" id="MobiDB-lite"/>
    </source>
</evidence>
<feature type="compositionally biased region" description="Polar residues" evidence="6">
    <location>
        <begin position="355"/>
        <end position="373"/>
    </location>
</feature>
<name>A0A7C8I7J1_9PLEO</name>
<feature type="transmembrane region" description="Helical" evidence="7">
    <location>
        <begin position="135"/>
        <end position="155"/>
    </location>
</feature>
<evidence type="ECO:0000256" key="2">
    <source>
        <dbReference type="ARBA" id="ARBA00022692"/>
    </source>
</evidence>
<feature type="compositionally biased region" description="Basic and acidic residues" evidence="6">
    <location>
        <begin position="308"/>
        <end position="318"/>
    </location>
</feature>
<evidence type="ECO:0000256" key="4">
    <source>
        <dbReference type="ARBA" id="ARBA00023136"/>
    </source>
</evidence>
<dbReference type="InterPro" id="IPR052337">
    <property type="entry name" value="SAT4-like"/>
</dbReference>
<dbReference type="OrthoDB" id="3934549at2759"/>
<feature type="transmembrane region" description="Helical" evidence="7">
    <location>
        <begin position="187"/>
        <end position="205"/>
    </location>
</feature>
<evidence type="ECO:0000256" key="5">
    <source>
        <dbReference type="ARBA" id="ARBA00038359"/>
    </source>
</evidence>
<dbReference type="Pfam" id="PF20684">
    <property type="entry name" value="Fung_rhodopsin"/>
    <property type="match status" value="1"/>
</dbReference>
<feature type="transmembrane region" description="Helical" evidence="7">
    <location>
        <begin position="101"/>
        <end position="123"/>
    </location>
</feature>
<feature type="compositionally biased region" description="Basic and acidic residues" evidence="6">
    <location>
        <begin position="342"/>
        <end position="353"/>
    </location>
</feature>
<evidence type="ECO:0000256" key="7">
    <source>
        <dbReference type="SAM" id="Phobius"/>
    </source>
</evidence>
<dbReference type="PANTHER" id="PTHR33048">
    <property type="entry name" value="PTH11-LIKE INTEGRAL MEMBRANE PROTEIN (AFU_ORTHOLOGUE AFUA_5G11245)"/>
    <property type="match status" value="1"/>
</dbReference>
<keyword evidence="4 7" id="KW-0472">Membrane</keyword>
<feature type="transmembrane region" description="Helical" evidence="7">
    <location>
        <begin position="217"/>
        <end position="237"/>
    </location>
</feature>
<feature type="transmembrane region" description="Helical" evidence="7">
    <location>
        <begin position="60"/>
        <end position="89"/>
    </location>
</feature>
<proteinExistence type="inferred from homology"/>
<feature type="transmembrane region" description="Helical" evidence="7">
    <location>
        <begin position="26"/>
        <end position="48"/>
    </location>
</feature>
<evidence type="ECO:0000256" key="3">
    <source>
        <dbReference type="ARBA" id="ARBA00022989"/>
    </source>
</evidence>
<accession>A0A7C8I7J1</accession>
<keyword evidence="3 7" id="KW-1133">Transmembrane helix</keyword>
<reference evidence="9 10" key="1">
    <citation type="submission" date="2020-01" db="EMBL/GenBank/DDBJ databases">
        <authorList>
            <consortium name="DOE Joint Genome Institute"/>
            <person name="Haridas S."/>
            <person name="Albert R."/>
            <person name="Binder M."/>
            <person name="Bloem J."/>
            <person name="Labutti K."/>
            <person name="Salamov A."/>
            <person name="Andreopoulos B."/>
            <person name="Baker S.E."/>
            <person name="Barry K."/>
            <person name="Bills G."/>
            <person name="Bluhm B.H."/>
            <person name="Cannon C."/>
            <person name="Castanera R."/>
            <person name="Culley D.E."/>
            <person name="Daum C."/>
            <person name="Ezra D."/>
            <person name="Gonzalez J.B."/>
            <person name="Henrissat B."/>
            <person name="Kuo A."/>
            <person name="Liang C."/>
            <person name="Lipzen A."/>
            <person name="Lutzoni F."/>
            <person name="Magnuson J."/>
            <person name="Mondo S."/>
            <person name="Nolan M."/>
            <person name="Ohm R."/>
            <person name="Pangilinan J."/>
            <person name="Park H.-J.H."/>
            <person name="Ramirez L."/>
            <person name="Alfaro M."/>
            <person name="Sun H."/>
            <person name="Tritt A."/>
            <person name="Yoshinaga Y."/>
            <person name="Zwiers L.-H.L."/>
            <person name="Turgeon B.G."/>
            <person name="Goodwin S.B."/>
            <person name="Spatafora J.W."/>
            <person name="Crous P.W."/>
            <person name="Grigoriev I.V."/>
        </authorList>
    </citation>
    <scope>NUCLEOTIDE SEQUENCE [LARGE SCALE GENOMIC DNA]</scope>
    <source>
        <strain evidence="9 10">CBS 611.86</strain>
    </source>
</reference>
<evidence type="ECO:0000313" key="10">
    <source>
        <dbReference type="Proteomes" id="UP000481861"/>
    </source>
</evidence>
<gene>
    <name evidence="9" type="ORF">BDV95DRAFT_595687</name>
</gene>
<dbReference type="Proteomes" id="UP000481861">
    <property type="component" value="Unassembled WGS sequence"/>
</dbReference>
<evidence type="ECO:0000256" key="1">
    <source>
        <dbReference type="ARBA" id="ARBA00004141"/>
    </source>
</evidence>
<keyword evidence="10" id="KW-1185">Reference proteome</keyword>